<dbReference type="GeneID" id="51111945"/>
<proteinExistence type="predicted"/>
<keyword evidence="3" id="KW-0223">Dioxygenase</keyword>
<dbReference type="SUPFAM" id="SSF49482">
    <property type="entry name" value="Aromatic compound dioxygenase"/>
    <property type="match status" value="1"/>
</dbReference>
<feature type="compositionally biased region" description="Gly residues" evidence="1">
    <location>
        <begin position="64"/>
        <end position="84"/>
    </location>
</feature>
<dbReference type="GO" id="GO:0016702">
    <property type="term" value="F:oxidoreductase activity, acting on single donors with incorporation of molecular oxygen, incorporation of two atoms of oxygen"/>
    <property type="evidence" value="ECO:0007669"/>
    <property type="project" value="InterPro"/>
</dbReference>
<feature type="region of interest" description="Disordered" evidence="1">
    <location>
        <begin position="53"/>
        <end position="106"/>
    </location>
</feature>
<name>A0A561XKA9_ACIDE</name>
<dbReference type="Proteomes" id="UP000321485">
    <property type="component" value="Unassembled WGS sequence"/>
</dbReference>
<evidence type="ECO:0000313" key="4">
    <source>
        <dbReference type="Proteomes" id="UP000321485"/>
    </source>
</evidence>
<feature type="region of interest" description="Disordered" evidence="1">
    <location>
        <begin position="1"/>
        <end position="29"/>
    </location>
</feature>
<protein>
    <submittedName>
        <fullName evidence="3">Dioxygenase-like protein</fullName>
    </submittedName>
</protein>
<dbReference type="Gene3D" id="2.60.130.10">
    <property type="entry name" value="Aromatic compound dioxygenase"/>
    <property type="match status" value="1"/>
</dbReference>
<evidence type="ECO:0000259" key="2">
    <source>
        <dbReference type="Pfam" id="PF00775"/>
    </source>
</evidence>
<gene>
    <name evidence="3" type="ORF">ATF69_2889</name>
</gene>
<evidence type="ECO:0000256" key="1">
    <source>
        <dbReference type="SAM" id="MobiDB-lite"/>
    </source>
</evidence>
<dbReference type="InterPro" id="IPR000627">
    <property type="entry name" value="Intradiol_dOase_C"/>
</dbReference>
<dbReference type="PANTHER" id="PTHR34315:SF1">
    <property type="entry name" value="INTRADIOL RING-CLEAVAGE DIOXYGENASES DOMAIN-CONTAINING PROTEIN-RELATED"/>
    <property type="match status" value="1"/>
</dbReference>
<organism evidence="3 4">
    <name type="scientific">Acidovorax delafieldii</name>
    <name type="common">Pseudomonas delafieldii</name>
    <dbReference type="NCBI Taxonomy" id="47920"/>
    <lineage>
        <taxon>Bacteria</taxon>
        <taxon>Pseudomonadati</taxon>
        <taxon>Pseudomonadota</taxon>
        <taxon>Betaproteobacteria</taxon>
        <taxon>Burkholderiales</taxon>
        <taxon>Comamonadaceae</taxon>
        <taxon>Acidovorax</taxon>
    </lineage>
</organism>
<evidence type="ECO:0000313" key="3">
    <source>
        <dbReference type="EMBL" id="TWG36507.1"/>
    </source>
</evidence>
<feature type="domain" description="Intradiol ring-cleavage dioxygenases" evidence="2">
    <location>
        <begin position="150"/>
        <end position="211"/>
    </location>
</feature>
<dbReference type="PANTHER" id="PTHR34315">
    <property type="match status" value="1"/>
</dbReference>
<dbReference type="EMBL" id="VJWE01000014">
    <property type="protein sequence ID" value="TWG36507.1"/>
    <property type="molecule type" value="Genomic_DNA"/>
</dbReference>
<comment type="caution">
    <text evidence="3">The sequence shown here is derived from an EMBL/GenBank/DDBJ whole genome shotgun (WGS) entry which is preliminary data.</text>
</comment>
<keyword evidence="3" id="KW-0560">Oxidoreductase</keyword>
<accession>A0A561XKA9</accession>
<dbReference type="InterPro" id="IPR015889">
    <property type="entry name" value="Intradiol_dOase_core"/>
</dbReference>
<reference evidence="3 4" key="1">
    <citation type="journal article" date="2015" name="Stand. Genomic Sci.">
        <title>Genomic Encyclopedia of Bacterial and Archaeal Type Strains, Phase III: the genomes of soil and plant-associated and newly described type strains.</title>
        <authorList>
            <person name="Whitman W.B."/>
            <person name="Woyke T."/>
            <person name="Klenk H.P."/>
            <person name="Zhou Y."/>
            <person name="Lilburn T.G."/>
            <person name="Beck B.J."/>
            <person name="De Vos P."/>
            <person name="Vandamme P."/>
            <person name="Eisen J.A."/>
            <person name="Garrity G."/>
            <person name="Hugenholtz P."/>
            <person name="Kyrpides N.C."/>
        </authorList>
    </citation>
    <scope>NUCLEOTIDE SEQUENCE [LARGE SCALE GENOMIC DNA]</scope>
    <source>
        <strain evidence="3 4">DSM 64</strain>
    </source>
</reference>
<dbReference type="GO" id="GO:0008199">
    <property type="term" value="F:ferric iron binding"/>
    <property type="evidence" value="ECO:0007669"/>
    <property type="project" value="InterPro"/>
</dbReference>
<sequence>MPPLSSIAPTAATAPAPAATDSPTPPTATSRRLALSALGSLGVATLWGCGGGGDSSSADAGTGTDSGSGTGSGTDSGTGTGTGTGTTTTCSVVPEETAGPYPADGSTASNNTYNVLALSGIVRSDIRSSVGSSTQVSGVPLSITITLTNTKASCAPLSGYAIYLWHCTQDGNYSVYSSNNIADNYLRGVQATDANGTVTFTTIVPGCYAGRMPHMHLEIYPTLASATKAANKIKTTQLAFPTALLSSIYSSNSGYSASVRNLASMSFATDNVFSDGTTLEMTTMQANTGGGYSASITISIAV</sequence>
<dbReference type="Pfam" id="PF00775">
    <property type="entry name" value="Dioxygenase_C"/>
    <property type="match status" value="1"/>
</dbReference>
<dbReference type="AlphaFoldDB" id="A0A561XKA9"/>
<dbReference type="RefSeq" id="WP_146871377.1">
    <property type="nucleotide sequence ID" value="NZ_VJWE01000014.1"/>
</dbReference>